<name>A0A517YBH0_9BACT</name>
<accession>A0A517YBH0</accession>
<evidence type="ECO:0000313" key="1">
    <source>
        <dbReference type="EMBL" id="QDU27564.1"/>
    </source>
</evidence>
<organism evidence="1 2">
    <name type="scientific">Anatilimnocola aggregata</name>
    <dbReference type="NCBI Taxonomy" id="2528021"/>
    <lineage>
        <taxon>Bacteria</taxon>
        <taxon>Pseudomonadati</taxon>
        <taxon>Planctomycetota</taxon>
        <taxon>Planctomycetia</taxon>
        <taxon>Pirellulales</taxon>
        <taxon>Pirellulaceae</taxon>
        <taxon>Anatilimnocola</taxon>
    </lineage>
</organism>
<dbReference type="AlphaFoldDB" id="A0A517YBH0"/>
<dbReference type="KEGG" id="aagg:ETAA8_26520"/>
<dbReference type="RefSeq" id="WP_145088489.1">
    <property type="nucleotide sequence ID" value="NZ_CP036274.1"/>
</dbReference>
<sequence length="183" mass="19235">MDARHSLTLTAISGLLALSCLSTGCASLGKTALWGSKAEVVKGDAADVPGAAAPAGKFIVELRPVSGKARAIEHTIAGPLNVHDALVQAKVIKEYRRMKLELVRPLPSGGWHRMPVEYDRTSKRVAAECDYAILPGDRLIVTEDPTTILGDMMDSATNGAGFMGTGTAPKSGKTKYGTFRVAG</sequence>
<dbReference type="PROSITE" id="PS51257">
    <property type="entry name" value="PROKAR_LIPOPROTEIN"/>
    <property type="match status" value="1"/>
</dbReference>
<gene>
    <name evidence="1" type="ORF">ETAA8_26520</name>
</gene>
<evidence type="ECO:0000313" key="2">
    <source>
        <dbReference type="Proteomes" id="UP000315017"/>
    </source>
</evidence>
<dbReference type="EMBL" id="CP036274">
    <property type="protein sequence ID" value="QDU27564.1"/>
    <property type="molecule type" value="Genomic_DNA"/>
</dbReference>
<keyword evidence="2" id="KW-1185">Reference proteome</keyword>
<protein>
    <submittedName>
        <fullName evidence="1">Uncharacterized protein</fullName>
    </submittedName>
</protein>
<proteinExistence type="predicted"/>
<dbReference type="OrthoDB" id="269097at2"/>
<dbReference type="Proteomes" id="UP000315017">
    <property type="component" value="Chromosome"/>
</dbReference>
<reference evidence="1 2" key="1">
    <citation type="submission" date="2019-02" db="EMBL/GenBank/DDBJ databases">
        <title>Deep-cultivation of Planctomycetes and their phenomic and genomic characterization uncovers novel biology.</title>
        <authorList>
            <person name="Wiegand S."/>
            <person name="Jogler M."/>
            <person name="Boedeker C."/>
            <person name="Pinto D."/>
            <person name="Vollmers J."/>
            <person name="Rivas-Marin E."/>
            <person name="Kohn T."/>
            <person name="Peeters S.H."/>
            <person name="Heuer A."/>
            <person name="Rast P."/>
            <person name="Oberbeckmann S."/>
            <person name="Bunk B."/>
            <person name="Jeske O."/>
            <person name="Meyerdierks A."/>
            <person name="Storesund J.E."/>
            <person name="Kallscheuer N."/>
            <person name="Luecker S."/>
            <person name="Lage O.M."/>
            <person name="Pohl T."/>
            <person name="Merkel B.J."/>
            <person name="Hornburger P."/>
            <person name="Mueller R.-W."/>
            <person name="Bruemmer F."/>
            <person name="Labrenz M."/>
            <person name="Spormann A.M."/>
            <person name="Op den Camp H."/>
            <person name="Overmann J."/>
            <person name="Amann R."/>
            <person name="Jetten M.S.M."/>
            <person name="Mascher T."/>
            <person name="Medema M.H."/>
            <person name="Devos D.P."/>
            <person name="Kaster A.-K."/>
            <person name="Ovreas L."/>
            <person name="Rohde M."/>
            <person name="Galperin M.Y."/>
            <person name="Jogler C."/>
        </authorList>
    </citation>
    <scope>NUCLEOTIDE SEQUENCE [LARGE SCALE GENOMIC DNA]</scope>
    <source>
        <strain evidence="1 2">ETA_A8</strain>
    </source>
</reference>